<proteinExistence type="predicted"/>
<dbReference type="GeneID" id="73903696"/>
<dbReference type="AlphaFoldDB" id="A0ABD5NNE5"/>
<comment type="caution">
    <text evidence="1">The sequence shown here is derived from an EMBL/GenBank/DDBJ whole genome shotgun (WGS) entry which is preliminary data.</text>
</comment>
<evidence type="ECO:0000313" key="1">
    <source>
        <dbReference type="EMBL" id="MFC3958644.1"/>
    </source>
</evidence>
<reference evidence="1 2" key="1">
    <citation type="journal article" date="2019" name="Int. J. Syst. Evol. Microbiol.">
        <title>The Global Catalogue of Microorganisms (GCM) 10K type strain sequencing project: providing services to taxonomists for standard genome sequencing and annotation.</title>
        <authorList>
            <consortium name="The Broad Institute Genomics Platform"/>
            <consortium name="The Broad Institute Genome Sequencing Center for Infectious Disease"/>
            <person name="Wu L."/>
            <person name="Ma J."/>
        </authorList>
    </citation>
    <scope>NUCLEOTIDE SEQUENCE [LARGE SCALE GENOMIC DNA]</scope>
    <source>
        <strain evidence="1 2">IBRC-M 10256</strain>
    </source>
</reference>
<name>A0ABD5NNE5_9EURY</name>
<dbReference type="EMBL" id="JBHSAQ010000006">
    <property type="protein sequence ID" value="MFC3958644.1"/>
    <property type="molecule type" value="Genomic_DNA"/>
</dbReference>
<accession>A0ABD5NNE5</accession>
<dbReference type="RefSeq" id="WP_256530984.1">
    <property type="nucleotide sequence ID" value="NZ_CP101824.1"/>
</dbReference>
<protein>
    <submittedName>
        <fullName evidence="1">DUF5799 family protein</fullName>
    </submittedName>
</protein>
<evidence type="ECO:0000313" key="2">
    <source>
        <dbReference type="Proteomes" id="UP001595846"/>
    </source>
</evidence>
<organism evidence="1 2">
    <name type="scientific">Halovivax cerinus</name>
    <dbReference type="NCBI Taxonomy" id="1487865"/>
    <lineage>
        <taxon>Archaea</taxon>
        <taxon>Methanobacteriati</taxon>
        <taxon>Methanobacteriota</taxon>
        <taxon>Stenosarchaea group</taxon>
        <taxon>Halobacteria</taxon>
        <taxon>Halobacteriales</taxon>
        <taxon>Natrialbaceae</taxon>
        <taxon>Halovivax</taxon>
    </lineage>
</organism>
<dbReference type="InterPro" id="IPR043821">
    <property type="entry name" value="DUF5799"/>
</dbReference>
<dbReference type="Pfam" id="PF19113">
    <property type="entry name" value="DUF5799"/>
    <property type="match status" value="1"/>
</dbReference>
<keyword evidence="2" id="KW-1185">Reference proteome</keyword>
<gene>
    <name evidence="1" type="ORF">ACFOUR_09720</name>
</gene>
<dbReference type="Proteomes" id="UP001595846">
    <property type="component" value="Unassembled WGS sequence"/>
</dbReference>
<sequence>MTESWTDRIVGERMALDREFSNRIADSRFTNQEWSLIMTATTFEIEGADDPESARLVANTEQVEHVLPEFESLRTQSAGLGGAGGESGRSGLIDSIKSAVGMGDDGVSEEERQAADALAQEYAGALQSKLESNGRWNEILELAAST</sequence>